<proteinExistence type="predicted"/>
<reference evidence="1" key="1">
    <citation type="journal article" date="2023" name="PLoS Negl. Trop. Dis.">
        <title>A genome sequence for Biomphalaria pfeifferi, the major vector snail for the human-infecting parasite Schistosoma mansoni.</title>
        <authorList>
            <person name="Bu L."/>
            <person name="Lu L."/>
            <person name="Laidemitt M.R."/>
            <person name="Zhang S.M."/>
            <person name="Mutuku M."/>
            <person name="Mkoji G."/>
            <person name="Steinauer M."/>
            <person name="Loker E.S."/>
        </authorList>
    </citation>
    <scope>NUCLEOTIDE SEQUENCE</scope>
    <source>
        <strain evidence="1">KasaAsao</strain>
    </source>
</reference>
<gene>
    <name evidence="1" type="ORF">Bpfe_021661</name>
</gene>
<comment type="caution">
    <text evidence="1">The sequence shown here is derived from an EMBL/GenBank/DDBJ whole genome shotgun (WGS) entry which is preliminary data.</text>
</comment>
<evidence type="ECO:0000313" key="2">
    <source>
        <dbReference type="Proteomes" id="UP001233172"/>
    </source>
</evidence>
<dbReference type="AlphaFoldDB" id="A0AAD8B6F7"/>
<dbReference type="Proteomes" id="UP001233172">
    <property type="component" value="Unassembled WGS sequence"/>
</dbReference>
<reference evidence="1" key="2">
    <citation type="submission" date="2023-04" db="EMBL/GenBank/DDBJ databases">
        <authorList>
            <person name="Bu L."/>
            <person name="Lu L."/>
            <person name="Laidemitt M.R."/>
            <person name="Zhang S.M."/>
            <person name="Mutuku M."/>
            <person name="Mkoji G."/>
            <person name="Steinauer M."/>
            <person name="Loker E.S."/>
        </authorList>
    </citation>
    <scope>NUCLEOTIDE SEQUENCE</scope>
    <source>
        <strain evidence="1">KasaAsao</strain>
        <tissue evidence="1">Whole Snail</tissue>
    </source>
</reference>
<accession>A0AAD8B6F7</accession>
<dbReference type="PANTHER" id="PTHR10773:SF19">
    <property type="match status" value="1"/>
</dbReference>
<organism evidence="1 2">
    <name type="scientific">Biomphalaria pfeifferi</name>
    <name type="common">Bloodfluke planorb</name>
    <name type="synonym">Freshwater snail</name>
    <dbReference type="NCBI Taxonomy" id="112525"/>
    <lineage>
        <taxon>Eukaryota</taxon>
        <taxon>Metazoa</taxon>
        <taxon>Spiralia</taxon>
        <taxon>Lophotrochozoa</taxon>
        <taxon>Mollusca</taxon>
        <taxon>Gastropoda</taxon>
        <taxon>Heterobranchia</taxon>
        <taxon>Euthyneura</taxon>
        <taxon>Panpulmonata</taxon>
        <taxon>Hygrophila</taxon>
        <taxon>Lymnaeoidea</taxon>
        <taxon>Planorbidae</taxon>
        <taxon>Biomphalaria</taxon>
    </lineage>
</organism>
<name>A0AAD8B6F7_BIOPF</name>
<protein>
    <submittedName>
        <fullName evidence="1">Uncharacterized protein</fullName>
    </submittedName>
</protein>
<dbReference type="PANTHER" id="PTHR10773">
    <property type="entry name" value="DNA-DIRECTED RNA POLYMERASES I, II, AND III SUBUNIT RPABC2"/>
    <property type="match status" value="1"/>
</dbReference>
<dbReference type="EMBL" id="JASAOG010000132">
    <property type="protein sequence ID" value="KAK0048895.1"/>
    <property type="molecule type" value="Genomic_DNA"/>
</dbReference>
<keyword evidence="2" id="KW-1185">Reference proteome</keyword>
<evidence type="ECO:0000313" key="1">
    <source>
        <dbReference type="EMBL" id="KAK0048895.1"/>
    </source>
</evidence>
<sequence>MNASVSSQMRRGMKYMKSTGNVSNFFYKRKLNVFHLTGHCSLTKQSYGVIWSEILSGRSGNDIASGLIVLLGQMLSDNPKVTEITLWSDSCVPQNKNKVMSTALMLFLQNTPSVHSITQKFCESGHSEIQEIDNLHSQIEQVTKHSEIYSPLGLVRLLCTTPRKKPLKLIQLRKDNMKDYQSKANQFQFNAIPFAKVKVLRYCSNNLMEVQYKTSFSEKDWLVVQIKP</sequence>